<evidence type="ECO:0000313" key="2">
    <source>
        <dbReference type="Proteomes" id="UP000805649"/>
    </source>
</evidence>
<reference evidence="1 2" key="1">
    <citation type="journal article" date="2020" name="Phytopathology">
        <title>Genome Sequence Resources of Colletotrichum truncatum, C. plurivorum, C. musicola, and C. sojae: Four Species Pathogenic to Soybean (Glycine max).</title>
        <authorList>
            <person name="Rogerio F."/>
            <person name="Boufleur T.R."/>
            <person name="Ciampi-Guillardi M."/>
            <person name="Sukno S.A."/>
            <person name="Thon M.R."/>
            <person name="Massola Junior N.S."/>
            <person name="Baroncelli R."/>
        </authorList>
    </citation>
    <scope>NUCLEOTIDE SEQUENCE [LARGE SCALE GENOMIC DNA]</scope>
    <source>
        <strain evidence="1 2">CMES1059</strain>
    </source>
</reference>
<keyword evidence="2" id="KW-1185">Reference proteome</keyword>
<name>A0ACC3YV09_COLTU</name>
<comment type="caution">
    <text evidence="1">The sequence shown here is derived from an EMBL/GenBank/DDBJ whole genome shotgun (WGS) entry which is preliminary data.</text>
</comment>
<dbReference type="EMBL" id="VUJX02000006">
    <property type="protein sequence ID" value="KAL0935726.1"/>
    <property type="molecule type" value="Genomic_DNA"/>
</dbReference>
<accession>A0ACC3YV09</accession>
<proteinExistence type="predicted"/>
<organism evidence="1 2">
    <name type="scientific">Colletotrichum truncatum</name>
    <name type="common">Anthracnose fungus</name>
    <name type="synonym">Colletotrichum capsici</name>
    <dbReference type="NCBI Taxonomy" id="5467"/>
    <lineage>
        <taxon>Eukaryota</taxon>
        <taxon>Fungi</taxon>
        <taxon>Dikarya</taxon>
        <taxon>Ascomycota</taxon>
        <taxon>Pezizomycotina</taxon>
        <taxon>Sordariomycetes</taxon>
        <taxon>Hypocreomycetidae</taxon>
        <taxon>Glomerellales</taxon>
        <taxon>Glomerellaceae</taxon>
        <taxon>Colletotrichum</taxon>
        <taxon>Colletotrichum truncatum species complex</taxon>
    </lineage>
</organism>
<evidence type="ECO:0000313" key="1">
    <source>
        <dbReference type="EMBL" id="KAL0935726.1"/>
    </source>
</evidence>
<sequence>MTQSVRDAVRVCRSLSIRYLWIDALCIIQDDAADWQRESASMAFIYNNAYCTIVAASTSSCHQSFLERRFDMMTVPFVSRINPESAGHYGLYASGYGAGGAFAWPTLDFDKNCKWLHRGWTYQERKMSRRSIFFGRNMIHFECSSMSVAENQEPDSRRALSRPSALGELIKHQDPNSVYKQWDMIITSLNLKEFTFVHDKLPSVSGIAKLFAGLAGGDRYVAGLWQQDLPFGLLWFSRCAVIPRFNISLRQLTNRLRHPTPYIVPSWSPAYISDTQISRSLLGHRIERQEFRPRCSVIEAQVTVNGENAYGQVQDGVLKVRGRFGRIPSDFFLLSCAHSMVEVRYLVDSGRLVAYCSPDCWSEEEVWPRDEVALLVLGSSDALGSFLAASHSRRDNESWGRWHCNAATYGWYGYKTIVSSPTRDATRLVQEHGVREETDAKAAGAALSNKMEVPNEDDKGKSTWGPSGESDTKEMKSGTQPPPTLEFSKLDMIANGSDDTTRGEAENGVTSDGKDAENATTEQKIDQEDLDEQVIFTNSDSEKPSKHEFSSTITTESYCPTFNYFDRIGNGWYEDNEDAWGLLLAPAAQEGKWIRVGAWWSVVGDGGGTRYFDKFDVQEVDII</sequence>
<protein>
    <submittedName>
        <fullName evidence="1">Heterokaryon incompatibility protein</fullName>
    </submittedName>
</protein>
<dbReference type="Proteomes" id="UP000805649">
    <property type="component" value="Unassembled WGS sequence"/>
</dbReference>
<gene>
    <name evidence="1" type="ORF">CTRU02_210317</name>
</gene>